<dbReference type="GO" id="GO:0016926">
    <property type="term" value="P:protein desumoylation"/>
    <property type="evidence" value="ECO:0007669"/>
    <property type="project" value="UniProtKB-ARBA"/>
</dbReference>
<proteinExistence type="inferred from homology"/>
<dbReference type="InterPro" id="IPR003653">
    <property type="entry name" value="Peptidase_C48_C"/>
</dbReference>
<dbReference type="Gene3D" id="3.40.395.10">
    <property type="entry name" value="Adenoviral Proteinase, Chain A"/>
    <property type="match status" value="1"/>
</dbReference>
<name>A0A2I0JAL8_PUNGR</name>
<keyword evidence="4" id="KW-0788">Thiol protease</keyword>
<sequence>MSKRKSTAVIECSTISLDGSGSGSGSVSVSVSVSDSELATDAFSQHEGPSSGTACDAAVALQSKKLSTSMFEHYLGNHWNLLILCHLGESKESKTRTRCMLLLDSLHMAEPKRLEPDIRRFVSDIYEVEKKPQKTAMFSKIPLLVPKVPQQRNGEHCGLYVLYFLNLFVQHAPKNFSIEDGYPYFMTEDWFCHEDVDRFCSELTQRNQ</sequence>
<keyword evidence="3" id="KW-0378">Hydrolase</keyword>
<dbReference type="Proteomes" id="UP000233551">
    <property type="component" value="Unassembled WGS sequence"/>
</dbReference>
<evidence type="ECO:0000256" key="3">
    <source>
        <dbReference type="ARBA" id="ARBA00022801"/>
    </source>
</evidence>
<evidence type="ECO:0000313" key="6">
    <source>
        <dbReference type="EMBL" id="PKI53294.1"/>
    </source>
</evidence>
<evidence type="ECO:0000256" key="1">
    <source>
        <dbReference type="ARBA" id="ARBA00005234"/>
    </source>
</evidence>
<accession>A0A2I0JAL8</accession>
<evidence type="ECO:0000313" key="7">
    <source>
        <dbReference type="Proteomes" id="UP000233551"/>
    </source>
</evidence>
<dbReference type="GO" id="GO:0008234">
    <property type="term" value="F:cysteine-type peptidase activity"/>
    <property type="evidence" value="ECO:0007669"/>
    <property type="project" value="UniProtKB-KW"/>
</dbReference>
<evidence type="ECO:0000256" key="2">
    <source>
        <dbReference type="ARBA" id="ARBA00022670"/>
    </source>
</evidence>
<keyword evidence="7" id="KW-1185">Reference proteome</keyword>
<dbReference type="PANTHER" id="PTHR46915">
    <property type="entry name" value="UBIQUITIN-LIKE PROTEASE 4-RELATED"/>
    <property type="match status" value="1"/>
</dbReference>
<dbReference type="EMBL" id="PGOL01001865">
    <property type="protein sequence ID" value="PKI53294.1"/>
    <property type="molecule type" value="Genomic_DNA"/>
</dbReference>
<dbReference type="STRING" id="22663.A0A2I0JAL8"/>
<dbReference type="AlphaFoldDB" id="A0A2I0JAL8"/>
<dbReference type="GO" id="GO:0006508">
    <property type="term" value="P:proteolysis"/>
    <property type="evidence" value="ECO:0007669"/>
    <property type="project" value="UniProtKB-KW"/>
</dbReference>
<comment type="similarity">
    <text evidence="1">Belongs to the peptidase C48 family.</text>
</comment>
<organism evidence="6 7">
    <name type="scientific">Punica granatum</name>
    <name type="common">Pomegranate</name>
    <dbReference type="NCBI Taxonomy" id="22663"/>
    <lineage>
        <taxon>Eukaryota</taxon>
        <taxon>Viridiplantae</taxon>
        <taxon>Streptophyta</taxon>
        <taxon>Embryophyta</taxon>
        <taxon>Tracheophyta</taxon>
        <taxon>Spermatophyta</taxon>
        <taxon>Magnoliopsida</taxon>
        <taxon>eudicotyledons</taxon>
        <taxon>Gunneridae</taxon>
        <taxon>Pentapetalae</taxon>
        <taxon>rosids</taxon>
        <taxon>malvids</taxon>
        <taxon>Myrtales</taxon>
        <taxon>Lythraceae</taxon>
        <taxon>Punica</taxon>
    </lineage>
</organism>
<comment type="caution">
    <text evidence="6">The sequence shown here is derived from an EMBL/GenBank/DDBJ whole genome shotgun (WGS) entry which is preliminary data.</text>
</comment>
<dbReference type="PROSITE" id="PS50600">
    <property type="entry name" value="ULP_PROTEASE"/>
    <property type="match status" value="1"/>
</dbReference>
<feature type="domain" description="Ubiquitin-like protease family profile" evidence="5">
    <location>
        <begin position="1"/>
        <end position="168"/>
    </location>
</feature>
<evidence type="ECO:0000259" key="5">
    <source>
        <dbReference type="PROSITE" id="PS50600"/>
    </source>
</evidence>
<gene>
    <name evidence="6" type="ORF">CRG98_026322</name>
</gene>
<dbReference type="Pfam" id="PF02902">
    <property type="entry name" value="Peptidase_C48"/>
    <property type="match status" value="1"/>
</dbReference>
<protein>
    <recommendedName>
        <fullName evidence="5">Ubiquitin-like protease family profile domain-containing protein</fullName>
    </recommendedName>
</protein>
<dbReference type="PANTHER" id="PTHR46915:SF6">
    <property type="entry name" value="CYSTEINE PROTEINASES SUPERFAMILY PROTEIN"/>
    <property type="match status" value="1"/>
</dbReference>
<reference evidence="6 7" key="1">
    <citation type="submission" date="2017-11" db="EMBL/GenBank/DDBJ databases">
        <title>De-novo sequencing of pomegranate (Punica granatum L.) genome.</title>
        <authorList>
            <person name="Akparov Z."/>
            <person name="Amiraslanov A."/>
            <person name="Hajiyeva S."/>
            <person name="Abbasov M."/>
            <person name="Kaur K."/>
            <person name="Hamwieh A."/>
            <person name="Solovyev V."/>
            <person name="Salamov A."/>
            <person name="Braich B."/>
            <person name="Kosarev P."/>
            <person name="Mahmoud A."/>
            <person name="Hajiyev E."/>
            <person name="Babayeva S."/>
            <person name="Izzatullayeva V."/>
            <person name="Mammadov A."/>
            <person name="Mammadov A."/>
            <person name="Sharifova S."/>
            <person name="Ojaghi J."/>
            <person name="Eynullazada K."/>
            <person name="Bayramov B."/>
            <person name="Abdulazimova A."/>
            <person name="Shahmuradov I."/>
        </authorList>
    </citation>
    <scope>NUCLEOTIDE SEQUENCE [LARGE SCALE GENOMIC DNA]</scope>
    <source>
        <strain evidence="7">cv. AG2017</strain>
        <tissue evidence="6">Leaf</tissue>
    </source>
</reference>
<dbReference type="InterPro" id="IPR038765">
    <property type="entry name" value="Papain-like_cys_pep_sf"/>
</dbReference>
<keyword evidence="2" id="KW-0645">Protease</keyword>
<dbReference type="SUPFAM" id="SSF54001">
    <property type="entry name" value="Cysteine proteinases"/>
    <property type="match status" value="1"/>
</dbReference>
<evidence type="ECO:0000256" key="4">
    <source>
        <dbReference type="ARBA" id="ARBA00022807"/>
    </source>
</evidence>